<gene>
    <name evidence="3" type="ORF">FA13DRAFT_1806817</name>
</gene>
<dbReference type="Proteomes" id="UP000298030">
    <property type="component" value="Unassembled WGS sequence"/>
</dbReference>
<dbReference type="SUPFAM" id="SSF52047">
    <property type="entry name" value="RNI-like"/>
    <property type="match status" value="1"/>
</dbReference>
<dbReference type="AlphaFoldDB" id="A0A4Y7RJ32"/>
<accession>A0A4Y7RJ32</accession>
<dbReference type="InterPro" id="IPR032675">
    <property type="entry name" value="LRR_dom_sf"/>
</dbReference>
<protein>
    <recommendedName>
        <fullName evidence="2">F-box domain-containing protein</fullName>
    </recommendedName>
</protein>
<evidence type="ECO:0000259" key="2">
    <source>
        <dbReference type="Pfam" id="PF12937"/>
    </source>
</evidence>
<dbReference type="InterPro" id="IPR036047">
    <property type="entry name" value="F-box-like_dom_sf"/>
</dbReference>
<dbReference type="Gene3D" id="1.20.1280.50">
    <property type="match status" value="1"/>
</dbReference>
<dbReference type="STRING" id="71717.A0A4Y7RJ32"/>
<dbReference type="SUPFAM" id="SSF81383">
    <property type="entry name" value="F-box domain"/>
    <property type="match status" value="1"/>
</dbReference>
<feature type="coiled-coil region" evidence="1">
    <location>
        <begin position="21"/>
        <end position="55"/>
    </location>
</feature>
<sequence length="484" mass="54361">MDQRRLDQLSSSNSSLHPLELSLLRSDVKSREEAIERLETQLQALKSQCQARKVLLAPLRRSVLPPELLGEIFYRTLKVSKVETSRQVVDMCLVCKAWRDAALTTPSLWVEINIRAEGRVEFPKVNIWLSRSGIIPKKLSIDASNSSAFPRSGCPLSSPELAHMLTAGLPLKSLSLKCDYPRCFNNLFAMSSAIETTSPRPWDTLESLNVDCDYSWDDWGGSGLDFFPLLPQSLSSLSIHIPDPDFLPMGASPPEPPSFLSLSTLLIQCEFPVAWMLKTLESCPNLENVTLDFNNSCPKNGDEVPFGGDVRSFPKYRAFKLYGLYYPYVDSTEILCFLSMPSLVELHIGFECWSDEVADLDMPEIGSNIVQFSNQSNVTHLILEDIEIHDGYPIIEDLLLPRLQVLEVLNFPDGDEYRSQSLYAFIEKRSPRRSLETAGNPSGTIASIQQAKISIPHQKRPSADDSRYMERLKEGGVDFTLTFS</sequence>
<dbReference type="Gene3D" id="3.80.10.10">
    <property type="entry name" value="Ribonuclease Inhibitor"/>
    <property type="match status" value="1"/>
</dbReference>
<evidence type="ECO:0000313" key="4">
    <source>
        <dbReference type="Proteomes" id="UP000298030"/>
    </source>
</evidence>
<proteinExistence type="predicted"/>
<evidence type="ECO:0000313" key="3">
    <source>
        <dbReference type="EMBL" id="TEB08995.1"/>
    </source>
</evidence>
<dbReference type="OrthoDB" id="3054765at2759"/>
<reference evidence="3 4" key="1">
    <citation type="journal article" date="2019" name="Nat. Ecol. Evol.">
        <title>Megaphylogeny resolves global patterns of mushroom evolution.</title>
        <authorList>
            <person name="Varga T."/>
            <person name="Krizsan K."/>
            <person name="Foldi C."/>
            <person name="Dima B."/>
            <person name="Sanchez-Garcia M."/>
            <person name="Sanchez-Ramirez S."/>
            <person name="Szollosi G.J."/>
            <person name="Szarkandi J.G."/>
            <person name="Papp V."/>
            <person name="Albert L."/>
            <person name="Andreopoulos W."/>
            <person name="Angelini C."/>
            <person name="Antonin V."/>
            <person name="Barry K.W."/>
            <person name="Bougher N.L."/>
            <person name="Buchanan P."/>
            <person name="Buyck B."/>
            <person name="Bense V."/>
            <person name="Catcheside P."/>
            <person name="Chovatia M."/>
            <person name="Cooper J."/>
            <person name="Damon W."/>
            <person name="Desjardin D."/>
            <person name="Finy P."/>
            <person name="Geml J."/>
            <person name="Haridas S."/>
            <person name="Hughes K."/>
            <person name="Justo A."/>
            <person name="Karasinski D."/>
            <person name="Kautmanova I."/>
            <person name="Kiss B."/>
            <person name="Kocsube S."/>
            <person name="Kotiranta H."/>
            <person name="LaButti K.M."/>
            <person name="Lechner B.E."/>
            <person name="Liimatainen K."/>
            <person name="Lipzen A."/>
            <person name="Lukacs Z."/>
            <person name="Mihaltcheva S."/>
            <person name="Morgado L.N."/>
            <person name="Niskanen T."/>
            <person name="Noordeloos M.E."/>
            <person name="Ohm R.A."/>
            <person name="Ortiz-Santana B."/>
            <person name="Ovrebo C."/>
            <person name="Racz N."/>
            <person name="Riley R."/>
            <person name="Savchenko A."/>
            <person name="Shiryaev A."/>
            <person name="Soop K."/>
            <person name="Spirin V."/>
            <person name="Szebenyi C."/>
            <person name="Tomsovsky M."/>
            <person name="Tulloss R.E."/>
            <person name="Uehling J."/>
            <person name="Grigoriev I.V."/>
            <person name="Vagvolgyi C."/>
            <person name="Papp T."/>
            <person name="Martin F.M."/>
            <person name="Miettinen O."/>
            <person name="Hibbett D.S."/>
            <person name="Nagy L.G."/>
        </authorList>
    </citation>
    <scope>NUCLEOTIDE SEQUENCE [LARGE SCALE GENOMIC DNA]</scope>
    <source>
        <strain evidence="3 4">FP101781</strain>
    </source>
</reference>
<evidence type="ECO:0000256" key="1">
    <source>
        <dbReference type="SAM" id="Coils"/>
    </source>
</evidence>
<keyword evidence="4" id="KW-1185">Reference proteome</keyword>
<dbReference type="EMBL" id="QPFP01000528">
    <property type="protein sequence ID" value="TEB08995.1"/>
    <property type="molecule type" value="Genomic_DNA"/>
</dbReference>
<keyword evidence="1" id="KW-0175">Coiled coil</keyword>
<dbReference type="Pfam" id="PF12937">
    <property type="entry name" value="F-box-like"/>
    <property type="match status" value="1"/>
</dbReference>
<comment type="caution">
    <text evidence="3">The sequence shown here is derived from an EMBL/GenBank/DDBJ whole genome shotgun (WGS) entry which is preliminary data.</text>
</comment>
<feature type="domain" description="F-box" evidence="2">
    <location>
        <begin position="63"/>
        <end position="114"/>
    </location>
</feature>
<organism evidence="3 4">
    <name type="scientific">Coprinellus micaceus</name>
    <name type="common">Glistening ink-cap mushroom</name>
    <name type="synonym">Coprinus micaceus</name>
    <dbReference type="NCBI Taxonomy" id="71717"/>
    <lineage>
        <taxon>Eukaryota</taxon>
        <taxon>Fungi</taxon>
        <taxon>Dikarya</taxon>
        <taxon>Basidiomycota</taxon>
        <taxon>Agaricomycotina</taxon>
        <taxon>Agaricomycetes</taxon>
        <taxon>Agaricomycetidae</taxon>
        <taxon>Agaricales</taxon>
        <taxon>Agaricineae</taxon>
        <taxon>Psathyrellaceae</taxon>
        <taxon>Coprinellus</taxon>
    </lineage>
</organism>
<dbReference type="InterPro" id="IPR001810">
    <property type="entry name" value="F-box_dom"/>
</dbReference>
<name>A0A4Y7RJ32_COPMI</name>